<sequence length="427" mass="48483">MSVSPARTLRSVEFFFFGNPHIFLNSKTKTKSTRPGKGGRRWYKDVGLGFRTPKTAIEGSYIDKKCPFTGLVSIRGRILTGTVVSTKMHRTVIIRREYLHYIPKYSRYEKRHKNLAAHVSPAFRVEEGDQVTVGQCRPLSKTVRFNVLRLREFLERESPVKYTTKQEEASAASVTAREGQDSAAAGTGKAAVPSESLYQDGRYAHLWKNYKSLEQIESDSSTDHDKMLRVLDGFKERKAAIGKAAMENCALQQEEWIECMKNGSWQDQMQMCKHQVRRFERCYSMQSRFLRALGYGSVLGRPPIVDEDIQMHADSLYQRMLQHEAAVEKAKADGTPIPELNLRLPQAKSVVAPTEEVQKQWKEVLDKLPEDERAAEEAALRADLGLKSDLARDVRRLREAAKEEAKKGENQGTMWDVVRSLLGGGKK</sequence>
<feature type="region of interest" description="Disordered" evidence="5">
    <location>
        <begin position="164"/>
        <end position="189"/>
    </location>
</feature>
<keyword evidence="3 4" id="KW-0687">Ribonucleoprotein</keyword>
<protein>
    <recommendedName>
        <fullName evidence="6">Small ribosomal subunit protein uS17 N-terminal domain-containing protein</fullName>
    </recommendedName>
</protein>
<feature type="domain" description="Small ribosomal subunit protein uS17 N-terminal" evidence="6">
    <location>
        <begin position="19"/>
        <end position="79"/>
    </location>
</feature>
<dbReference type="PANTHER" id="PTHR10744:SF9">
    <property type="entry name" value="40S RIBOSOMAL PROTEIN S11-RELATED"/>
    <property type="match status" value="1"/>
</dbReference>
<evidence type="ECO:0000256" key="1">
    <source>
        <dbReference type="ARBA" id="ARBA00010254"/>
    </source>
</evidence>
<dbReference type="EMBL" id="KL660562">
    <property type="protein sequence ID" value="KFA65757.1"/>
    <property type="molecule type" value="Genomic_DNA"/>
</dbReference>
<dbReference type="Pfam" id="PF16205">
    <property type="entry name" value="Ribosomal_S17_N"/>
    <property type="match status" value="1"/>
</dbReference>
<evidence type="ECO:0000256" key="5">
    <source>
        <dbReference type="SAM" id="MobiDB-lite"/>
    </source>
</evidence>
<dbReference type="Pfam" id="PF00366">
    <property type="entry name" value="Ribosomal_S17"/>
    <property type="match status" value="1"/>
</dbReference>
<dbReference type="AlphaFoldDB" id="A0A084QP72"/>
<gene>
    <name evidence="7" type="ORF">S40285_04886</name>
</gene>
<dbReference type="STRING" id="1283841.A0A084QP72"/>
<evidence type="ECO:0000256" key="4">
    <source>
        <dbReference type="RuleBase" id="RU003872"/>
    </source>
</evidence>
<evidence type="ECO:0000256" key="2">
    <source>
        <dbReference type="ARBA" id="ARBA00022980"/>
    </source>
</evidence>
<evidence type="ECO:0000256" key="3">
    <source>
        <dbReference type="ARBA" id="ARBA00023274"/>
    </source>
</evidence>
<dbReference type="GO" id="GO:0006412">
    <property type="term" value="P:translation"/>
    <property type="evidence" value="ECO:0007669"/>
    <property type="project" value="InterPro"/>
</dbReference>
<dbReference type="NCBIfam" id="TIGR03630">
    <property type="entry name" value="uS17_arch"/>
    <property type="match status" value="1"/>
</dbReference>
<dbReference type="GO" id="GO:0022627">
    <property type="term" value="C:cytosolic small ribosomal subunit"/>
    <property type="evidence" value="ECO:0007669"/>
    <property type="project" value="UniProtKB-ARBA"/>
</dbReference>
<dbReference type="InParanoid" id="A0A084QP72"/>
<organism evidence="7 8">
    <name type="scientific">Stachybotrys chlorohalonatus (strain IBT 40285)</name>
    <dbReference type="NCBI Taxonomy" id="1283841"/>
    <lineage>
        <taxon>Eukaryota</taxon>
        <taxon>Fungi</taxon>
        <taxon>Dikarya</taxon>
        <taxon>Ascomycota</taxon>
        <taxon>Pezizomycotina</taxon>
        <taxon>Sordariomycetes</taxon>
        <taxon>Hypocreomycetidae</taxon>
        <taxon>Hypocreales</taxon>
        <taxon>Stachybotryaceae</taxon>
        <taxon>Stachybotrys</taxon>
    </lineage>
</organism>
<dbReference type="PRINTS" id="PR00973">
    <property type="entry name" value="RIBOSOMALS17"/>
</dbReference>
<dbReference type="HOGENOM" id="CLU_051066_0_0_1"/>
<dbReference type="OrthoDB" id="2103031at2759"/>
<dbReference type="Gene3D" id="2.40.50.1000">
    <property type="match status" value="1"/>
</dbReference>
<accession>A0A084QP72</accession>
<dbReference type="InterPro" id="IPR000266">
    <property type="entry name" value="Ribosomal_uS17"/>
</dbReference>
<dbReference type="PANTHER" id="PTHR10744">
    <property type="entry name" value="40S RIBOSOMAL PROTEIN S11 FAMILY MEMBER"/>
    <property type="match status" value="1"/>
</dbReference>
<proteinExistence type="inferred from homology"/>
<dbReference type="InterPro" id="IPR028333">
    <property type="entry name" value="Ribosomal_uS17_arc/euk"/>
</dbReference>
<evidence type="ECO:0000313" key="8">
    <source>
        <dbReference type="Proteomes" id="UP000028524"/>
    </source>
</evidence>
<dbReference type="InterPro" id="IPR032440">
    <property type="entry name" value="Ribosomal_uS17_N"/>
</dbReference>
<dbReference type="InterPro" id="IPR019979">
    <property type="entry name" value="Ribosomal_uS17_CS"/>
</dbReference>
<keyword evidence="2 4" id="KW-0689">Ribosomal protein</keyword>
<dbReference type="GO" id="GO:0003735">
    <property type="term" value="F:structural constituent of ribosome"/>
    <property type="evidence" value="ECO:0007669"/>
    <property type="project" value="InterPro"/>
</dbReference>
<reference evidence="7 8" key="1">
    <citation type="journal article" date="2014" name="BMC Genomics">
        <title>Comparative genome sequencing reveals chemotype-specific gene clusters in the toxigenic black mold Stachybotrys.</title>
        <authorList>
            <person name="Semeiks J."/>
            <person name="Borek D."/>
            <person name="Otwinowski Z."/>
            <person name="Grishin N.V."/>
        </authorList>
    </citation>
    <scope>NUCLEOTIDE SEQUENCE [LARGE SCALE GENOMIC DNA]</scope>
    <source>
        <strain evidence="7 8">IBT 40285</strain>
    </source>
</reference>
<evidence type="ECO:0000259" key="6">
    <source>
        <dbReference type="Pfam" id="PF16205"/>
    </source>
</evidence>
<dbReference type="PROSITE" id="PS00056">
    <property type="entry name" value="RIBOSOMAL_S17"/>
    <property type="match status" value="1"/>
</dbReference>
<keyword evidence="8" id="KW-1185">Reference proteome</keyword>
<dbReference type="SUPFAM" id="SSF50249">
    <property type="entry name" value="Nucleic acid-binding proteins"/>
    <property type="match status" value="1"/>
</dbReference>
<dbReference type="Proteomes" id="UP000028524">
    <property type="component" value="Unassembled WGS sequence"/>
</dbReference>
<evidence type="ECO:0000313" key="7">
    <source>
        <dbReference type="EMBL" id="KFA65757.1"/>
    </source>
</evidence>
<dbReference type="CDD" id="cd00364">
    <property type="entry name" value="Ribosomal_uS17"/>
    <property type="match status" value="1"/>
</dbReference>
<dbReference type="InterPro" id="IPR012340">
    <property type="entry name" value="NA-bd_OB-fold"/>
</dbReference>
<comment type="similarity">
    <text evidence="1 4">Belongs to the universal ribosomal protein uS17 family.</text>
</comment>
<dbReference type="FunFam" id="2.40.50.1000:FF:000001">
    <property type="entry name" value="40S ribosomal protein S11"/>
    <property type="match status" value="1"/>
</dbReference>
<name>A0A084QP72_STAC4</name>